<dbReference type="SUPFAM" id="SSF51735">
    <property type="entry name" value="NAD(P)-binding Rossmann-fold domains"/>
    <property type="match status" value="1"/>
</dbReference>
<keyword evidence="2" id="KW-0560">Oxidoreductase</keyword>
<dbReference type="Pfam" id="PF13561">
    <property type="entry name" value="adh_short_C2"/>
    <property type="match status" value="1"/>
</dbReference>
<dbReference type="RefSeq" id="WP_129128911.1">
    <property type="nucleotide sequence ID" value="NZ_SDHW01000001.1"/>
</dbReference>
<dbReference type="OrthoDB" id="670853at2"/>
<dbReference type="AlphaFoldDB" id="A0A4Q1CKM4"/>
<organism evidence="3 4">
    <name type="scientific">Lacibacter luteus</name>
    <dbReference type="NCBI Taxonomy" id="2508719"/>
    <lineage>
        <taxon>Bacteria</taxon>
        <taxon>Pseudomonadati</taxon>
        <taxon>Bacteroidota</taxon>
        <taxon>Chitinophagia</taxon>
        <taxon>Chitinophagales</taxon>
        <taxon>Chitinophagaceae</taxon>
        <taxon>Lacibacter</taxon>
    </lineage>
</organism>
<comment type="caution">
    <text evidence="3">The sequence shown here is derived from an EMBL/GenBank/DDBJ whole genome shotgun (WGS) entry which is preliminary data.</text>
</comment>
<dbReference type="Gene3D" id="3.40.50.720">
    <property type="entry name" value="NAD(P)-binding Rossmann-like Domain"/>
    <property type="match status" value="1"/>
</dbReference>
<sequence>MLLKNKNTVIYGAGGSLGGAFARAFADAGATVFLSGHHIEPVQQLADEINTAGGKAFAAEVDAMNEEQVNKYLTGLVADGHSIDISFNAIGWKDVQNFPLTEMELADFMRPINISTQTNFITSTAAGRVMSKQGTGVILSLTATPGGIGYPNTGGFGVACCAVESFSRNLASELGVHGVRVVNIRSGGSPDSKVFKEAIDAGGELVPEFLKKLRDDTMLKKLPLMKDVANTAVFLASNMAATITGCTIDVTAGTTAAINYDVTQIAFLKERNTFG</sequence>
<evidence type="ECO:0000256" key="1">
    <source>
        <dbReference type="ARBA" id="ARBA00006484"/>
    </source>
</evidence>
<evidence type="ECO:0000313" key="4">
    <source>
        <dbReference type="Proteomes" id="UP000290204"/>
    </source>
</evidence>
<comment type="similarity">
    <text evidence="1">Belongs to the short-chain dehydrogenases/reductases (SDR) family.</text>
</comment>
<name>A0A4Q1CKM4_9BACT</name>
<gene>
    <name evidence="3" type="ORF">ESA94_00520</name>
</gene>
<reference evidence="3 4" key="1">
    <citation type="submission" date="2019-01" db="EMBL/GenBank/DDBJ databases">
        <title>Lacibacter sp. strain TTM-7.</title>
        <authorList>
            <person name="Chen W.-M."/>
        </authorList>
    </citation>
    <scope>NUCLEOTIDE SEQUENCE [LARGE SCALE GENOMIC DNA]</scope>
    <source>
        <strain evidence="3 4">TTM-7</strain>
    </source>
</reference>
<dbReference type="Proteomes" id="UP000290204">
    <property type="component" value="Unassembled WGS sequence"/>
</dbReference>
<dbReference type="PANTHER" id="PTHR43669">
    <property type="entry name" value="5-KETO-D-GLUCONATE 5-REDUCTASE"/>
    <property type="match status" value="1"/>
</dbReference>
<proteinExistence type="inferred from homology"/>
<dbReference type="InterPro" id="IPR002347">
    <property type="entry name" value="SDR_fam"/>
</dbReference>
<dbReference type="InterPro" id="IPR036291">
    <property type="entry name" value="NAD(P)-bd_dom_sf"/>
</dbReference>
<dbReference type="PRINTS" id="PR00081">
    <property type="entry name" value="GDHRDH"/>
</dbReference>
<keyword evidence="4" id="KW-1185">Reference proteome</keyword>
<evidence type="ECO:0000256" key="2">
    <source>
        <dbReference type="ARBA" id="ARBA00023002"/>
    </source>
</evidence>
<protein>
    <submittedName>
        <fullName evidence="3">SDR family oxidoreductase</fullName>
    </submittedName>
</protein>
<dbReference type="GO" id="GO:0016491">
    <property type="term" value="F:oxidoreductase activity"/>
    <property type="evidence" value="ECO:0007669"/>
    <property type="project" value="UniProtKB-KW"/>
</dbReference>
<dbReference type="CDD" id="cd05233">
    <property type="entry name" value="SDR_c"/>
    <property type="match status" value="1"/>
</dbReference>
<dbReference type="PANTHER" id="PTHR43669:SF8">
    <property type="entry name" value="SHORT-CHAIN TYPE DEHYDROGENASE_REDUCTASE-RELATED"/>
    <property type="match status" value="1"/>
</dbReference>
<evidence type="ECO:0000313" key="3">
    <source>
        <dbReference type="EMBL" id="RXK61538.1"/>
    </source>
</evidence>
<dbReference type="EMBL" id="SDHW01000001">
    <property type="protein sequence ID" value="RXK61538.1"/>
    <property type="molecule type" value="Genomic_DNA"/>
</dbReference>
<accession>A0A4Q1CKM4</accession>